<keyword evidence="4 6" id="KW-1133">Transmembrane helix</keyword>
<dbReference type="FunFam" id="1.20.1510.10:FF:000005">
    <property type="entry name" value="Putative Cation diffusion facilitator 1"/>
    <property type="match status" value="1"/>
</dbReference>
<comment type="subcellular location">
    <subcellularLocation>
        <location evidence="1">Membrane</location>
        <topology evidence="1">Multi-pass membrane protein</topology>
    </subcellularLocation>
</comment>
<dbReference type="PANTHER" id="PTHR43840:SF13">
    <property type="entry name" value="CATION EFFLUX PROTEIN CYTOPLASMIC DOMAIN-CONTAINING PROTEIN"/>
    <property type="match status" value="1"/>
</dbReference>
<feature type="transmembrane region" description="Helical" evidence="6">
    <location>
        <begin position="198"/>
        <end position="219"/>
    </location>
</feature>
<dbReference type="GO" id="GO:0016020">
    <property type="term" value="C:membrane"/>
    <property type="evidence" value="ECO:0007669"/>
    <property type="project" value="UniProtKB-SubCell"/>
</dbReference>
<gene>
    <name evidence="8" type="ORF">CLEI1391_LOCUS8032</name>
</gene>
<sequence>MAGPLPIAAGVELQGLPHVGHNNVHGAGIDDEERATLLSAGSPTSSSARNNAGSGSSLSSYLVNISAVTHRNRKHVHSFYEHQNSIIESLIETEALHRDPSMESPADAEAAQAANDAAANEAAAEEAQTQRALNLSFASNFVLLVVRVGVALVSGSLSLLVTSLDAVLDVISGGIIWGTSRSSKKRDKYKYPIGKARMAPLGVVVFSTIMGTAGMSIIAEGAKQLVEGEPKEDDWAPTWVIIASSVFVVVMKGGMWFMCRNSKNAAVQAFALDHLNDVVVNSAGLAGAMAGRYLLWWLDPAAAIVMSLWLIWAWGKQAYEQLTGLVGLSAPPHVLQKLTYVAFNHAPDVIQQIDTVRAYSFGAEDSWLVELDIVLPADMPLRDAHDVGEALQLKLERLPEVARAYVHLDYESSHAPDYEHKVF</sequence>
<keyword evidence="3 6" id="KW-0812">Transmembrane</keyword>
<dbReference type="Gene3D" id="3.30.70.1350">
    <property type="entry name" value="Cation efflux protein, cytoplasmic domain"/>
    <property type="match status" value="1"/>
</dbReference>
<dbReference type="NCBIfam" id="TIGR01297">
    <property type="entry name" value="CDF"/>
    <property type="match status" value="1"/>
</dbReference>
<evidence type="ECO:0000256" key="6">
    <source>
        <dbReference type="SAM" id="Phobius"/>
    </source>
</evidence>
<feature type="transmembrane region" description="Helical" evidence="6">
    <location>
        <begin position="239"/>
        <end position="259"/>
    </location>
</feature>
<dbReference type="InterPro" id="IPR036837">
    <property type="entry name" value="Cation_efflux_CTD_sf"/>
</dbReference>
<dbReference type="SUPFAM" id="SSF161111">
    <property type="entry name" value="Cation efflux protein transmembrane domain-like"/>
    <property type="match status" value="1"/>
</dbReference>
<organism evidence="8">
    <name type="scientific">Chlamydomonas leiostraca</name>
    <dbReference type="NCBI Taxonomy" id="1034604"/>
    <lineage>
        <taxon>Eukaryota</taxon>
        <taxon>Viridiplantae</taxon>
        <taxon>Chlorophyta</taxon>
        <taxon>core chlorophytes</taxon>
        <taxon>Chlorophyceae</taxon>
        <taxon>CS clade</taxon>
        <taxon>Chlamydomonadales</taxon>
        <taxon>Chlamydomonadaceae</taxon>
        <taxon>Chlamydomonas</taxon>
    </lineage>
</organism>
<protein>
    <recommendedName>
        <fullName evidence="7">Cation efflux protein transmembrane domain-containing protein</fullName>
    </recommendedName>
</protein>
<dbReference type="InterPro" id="IPR058533">
    <property type="entry name" value="Cation_efflux_TM"/>
</dbReference>
<dbReference type="Pfam" id="PF01545">
    <property type="entry name" value="Cation_efflux"/>
    <property type="match status" value="1"/>
</dbReference>
<dbReference type="InterPro" id="IPR027469">
    <property type="entry name" value="Cation_efflux_TMD_sf"/>
</dbReference>
<evidence type="ECO:0000256" key="3">
    <source>
        <dbReference type="ARBA" id="ARBA00022692"/>
    </source>
</evidence>
<feature type="transmembrane region" description="Helical" evidence="6">
    <location>
        <begin position="294"/>
        <end position="315"/>
    </location>
</feature>
<dbReference type="Gene3D" id="1.20.1510.10">
    <property type="entry name" value="Cation efflux protein transmembrane domain"/>
    <property type="match status" value="1"/>
</dbReference>
<evidence type="ECO:0000313" key="8">
    <source>
        <dbReference type="EMBL" id="CAD8677529.1"/>
    </source>
</evidence>
<dbReference type="PANTHER" id="PTHR43840">
    <property type="entry name" value="MITOCHONDRIAL METAL TRANSPORTER 1-RELATED"/>
    <property type="match status" value="1"/>
</dbReference>
<name>A0A7S0RH28_9CHLO</name>
<feature type="transmembrane region" description="Helical" evidence="6">
    <location>
        <begin position="159"/>
        <end position="177"/>
    </location>
</feature>
<dbReference type="InterPro" id="IPR002524">
    <property type="entry name" value="Cation_efflux"/>
</dbReference>
<evidence type="ECO:0000259" key="7">
    <source>
        <dbReference type="Pfam" id="PF01545"/>
    </source>
</evidence>
<dbReference type="GO" id="GO:0008324">
    <property type="term" value="F:monoatomic cation transmembrane transporter activity"/>
    <property type="evidence" value="ECO:0007669"/>
    <property type="project" value="InterPro"/>
</dbReference>
<dbReference type="SUPFAM" id="SSF160240">
    <property type="entry name" value="Cation efflux protein cytoplasmic domain-like"/>
    <property type="match status" value="1"/>
</dbReference>
<dbReference type="EMBL" id="HBFB01014274">
    <property type="protein sequence ID" value="CAD8677529.1"/>
    <property type="molecule type" value="Transcribed_RNA"/>
</dbReference>
<proteinExistence type="predicted"/>
<keyword evidence="5 6" id="KW-0472">Membrane</keyword>
<evidence type="ECO:0000256" key="4">
    <source>
        <dbReference type="ARBA" id="ARBA00022989"/>
    </source>
</evidence>
<evidence type="ECO:0000256" key="2">
    <source>
        <dbReference type="ARBA" id="ARBA00022448"/>
    </source>
</evidence>
<feature type="domain" description="Cation efflux protein transmembrane" evidence="7">
    <location>
        <begin position="135"/>
        <end position="325"/>
    </location>
</feature>
<keyword evidence="2" id="KW-0813">Transport</keyword>
<evidence type="ECO:0000256" key="5">
    <source>
        <dbReference type="ARBA" id="ARBA00023136"/>
    </source>
</evidence>
<dbReference type="AlphaFoldDB" id="A0A7S0RH28"/>
<evidence type="ECO:0000256" key="1">
    <source>
        <dbReference type="ARBA" id="ARBA00004141"/>
    </source>
</evidence>
<accession>A0A7S0RH28</accession>
<dbReference type="InterPro" id="IPR050291">
    <property type="entry name" value="CDF_Transporter"/>
</dbReference>
<reference evidence="8" key="1">
    <citation type="submission" date="2021-01" db="EMBL/GenBank/DDBJ databases">
        <authorList>
            <person name="Corre E."/>
            <person name="Pelletier E."/>
            <person name="Niang G."/>
            <person name="Scheremetjew M."/>
            <person name="Finn R."/>
            <person name="Kale V."/>
            <person name="Holt S."/>
            <person name="Cochrane G."/>
            <person name="Meng A."/>
            <person name="Brown T."/>
            <person name="Cohen L."/>
        </authorList>
    </citation>
    <scope>NUCLEOTIDE SEQUENCE</scope>
    <source>
        <strain evidence="8">SAG 11-49</strain>
    </source>
</reference>